<feature type="compositionally biased region" description="Low complexity" evidence="5">
    <location>
        <begin position="296"/>
        <end position="313"/>
    </location>
</feature>
<feature type="region of interest" description="Disordered" evidence="5">
    <location>
        <begin position="260"/>
        <end position="313"/>
    </location>
</feature>
<evidence type="ECO:0000259" key="7">
    <source>
        <dbReference type="PROSITE" id="PS51781"/>
    </source>
</evidence>
<proteinExistence type="inferred from homology"/>
<feature type="domain" description="SH3b" evidence="7">
    <location>
        <begin position="87"/>
        <end position="152"/>
    </location>
</feature>
<dbReference type="PANTHER" id="PTHR47053:SF1">
    <property type="entry name" value="MUREIN DD-ENDOPEPTIDASE MEPH-RELATED"/>
    <property type="match status" value="1"/>
</dbReference>
<dbReference type="EMBL" id="CP048000">
    <property type="protein sequence ID" value="QHQ60009.1"/>
    <property type="molecule type" value="Genomic_DNA"/>
</dbReference>
<organism evidence="9 10">
    <name type="scientific">Anaerocolumna sedimenticola</name>
    <dbReference type="NCBI Taxonomy" id="2696063"/>
    <lineage>
        <taxon>Bacteria</taxon>
        <taxon>Bacillati</taxon>
        <taxon>Bacillota</taxon>
        <taxon>Clostridia</taxon>
        <taxon>Lachnospirales</taxon>
        <taxon>Lachnospiraceae</taxon>
        <taxon>Anaerocolumna</taxon>
    </lineage>
</organism>
<sequence length="431" mass="46727">MIKGIALKASLCTAALLLSLGYGITAKAATSTSDIGIAGITPVLDNYYTATADKKTGDAEKLLETLSTKKVTKLSTSEETKIESPYANLGISIADEGSYVNIRSKPDQESEVVGKLYPGCAADILETKGDWVKIHSGNVDGYIKSEFLAIGEDAEKLIDDVASKYAVVTAKGVRVREGKSTDTDVVALIPEGDKYYIKKEFKDWVEILVDEDESNDIQEQITGYVSKDLVKVEVEFKYAISIEEEKAKLEAEEKAKKAEQERLEKLAEQQEEERQRENQNRENAENAAEDAEQSRNDSSSSDNNNSSSGSSTGNEIADYALNFVGNPYVYGGTSLTGGTDCSGFVQSIYSHFGYSIARTSSSQSQSAGSEVSMGNLQPGDLIFYTNSSGSVGHVALYIGGGRVVHASNPRDGIKVSNYDYRTPYKARRVIN</sequence>
<evidence type="ECO:0000256" key="5">
    <source>
        <dbReference type="SAM" id="MobiDB-lite"/>
    </source>
</evidence>
<feature type="compositionally biased region" description="Basic and acidic residues" evidence="5">
    <location>
        <begin position="260"/>
        <end position="284"/>
    </location>
</feature>
<dbReference type="Pfam" id="PF08239">
    <property type="entry name" value="SH3_3"/>
    <property type="match status" value="1"/>
</dbReference>
<dbReference type="GO" id="GO:0008234">
    <property type="term" value="F:cysteine-type peptidase activity"/>
    <property type="evidence" value="ECO:0007669"/>
    <property type="project" value="UniProtKB-KW"/>
</dbReference>
<comment type="similarity">
    <text evidence="1">Belongs to the peptidase C40 family.</text>
</comment>
<evidence type="ECO:0000256" key="3">
    <source>
        <dbReference type="ARBA" id="ARBA00022801"/>
    </source>
</evidence>
<feature type="signal peptide" evidence="6">
    <location>
        <begin position="1"/>
        <end position="28"/>
    </location>
</feature>
<dbReference type="Proteomes" id="UP000464314">
    <property type="component" value="Chromosome"/>
</dbReference>
<evidence type="ECO:0000256" key="1">
    <source>
        <dbReference type="ARBA" id="ARBA00007074"/>
    </source>
</evidence>
<feature type="chain" id="PRO_5026964248" evidence="6">
    <location>
        <begin position="29"/>
        <end position="431"/>
    </location>
</feature>
<evidence type="ECO:0000313" key="9">
    <source>
        <dbReference type="EMBL" id="QHQ60009.1"/>
    </source>
</evidence>
<gene>
    <name evidence="9" type="ORF">Ana3638_03780</name>
</gene>
<keyword evidence="6" id="KW-0732">Signal</keyword>
<keyword evidence="4" id="KW-0788">Thiol protease</keyword>
<dbReference type="RefSeq" id="WP_161836845.1">
    <property type="nucleotide sequence ID" value="NZ_CP048000.1"/>
</dbReference>
<dbReference type="InterPro" id="IPR000064">
    <property type="entry name" value="NLP_P60_dom"/>
</dbReference>
<dbReference type="InterPro" id="IPR003646">
    <property type="entry name" value="SH3-like_bac-type"/>
</dbReference>
<keyword evidence="10" id="KW-1185">Reference proteome</keyword>
<dbReference type="PANTHER" id="PTHR47053">
    <property type="entry name" value="MUREIN DD-ENDOPEPTIDASE MEPH-RELATED"/>
    <property type="match status" value="1"/>
</dbReference>
<dbReference type="Gene3D" id="2.30.30.40">
    <property type="entry name" value="SH3 Domains"/>
    <property type="match status" value="2"/>
</dbReference>
<dbReference type="PROSITE" id="PS51781">
    <property type="entry name" value="SH3B"/>
    <property type="match status" value="2"/>
</dbReference>
<keyword evidence="3" id="KW-0378">Hydrolase</keyword>
<dbReference type="InterPro" id="IPR051202">
    <property type="entry name" value="Peptidase_C40"/>
</dbReference>
<accession>A0A6P1TIS0</accession>
<feature type="domain" description="SH3b" evidence="7">
    <location>
        <begin position="163"/>
        <end position="233"/>
    </location>
</feature>
<evidence type="ECO:0000313" key="10">
    <source>
        <dbReference type="Proteomes" id="UP000464314"/>
    </source>
</evidence>
<evidence type="ECO:0000256" key="6">
    <source>
        <dbReference type="SAM" id="SignalP"/>
    </source>
</evidence>
<dbReference type="Pfam" id="PF00877">
    <property type="entry name" value="NLPC_P60"/>
    <property type="match status" value="1"/>
</dbReference>
<dbReference type="PROSITE" id="PS51935">
    <property type="entry name" value="NLPC_P60"/>
    <property type="match status" value="1"/>
</dbReference>
<keyword evidence="2" id="KW-0645">Protease</keyword>
<dbReference type="GO" id="GO:0006508">
    <property type="term" value="P:proteolysis"/>
    <property type="evidence" value="ECO:0007669"/>
    <property type="project" value="UniProtKB-KW"/>
</dbReference>
<dbReference type="InterPro" id="IPR038765">
    <property type="entry name" value="Papain-like_cys_pep_sf"/>
</dbReference>
<dbReference type="Gene3D" id="3.90.1720.10">
    <property type="entry name" value="endopeptidase domain like (from Nostoc punctiforme)"/>
    <property type="match status" value="1"/>
</dbReference>
<reference evidence="9 10" key="1">
    <citation type="submission" date="2020-01" db="EMBL/GenBank/DDBJ databases">
        <title>Genome analysis of Anaerocolumna sp. CBA3638.</title>
        <authorList>
            <person name="Kim J."/>
            <person name="Roh S.W."/>
        </authorList>
    </citation>
    <scope>NUCLEOTIDE SEQUENCE [LARGE SCALE GENOMIC DNA]</scope>
    <source>
        <strain evidence="9 10">CBA3638</strain>
    </source>
</reference>
<feature type="domain" description="NlpC/P60" evidence="8">
    <location>
        <begin position="310"/>
        <end position="431"/>
    </location>
</feature>
<evidence type="ECO:0000259" key="8">
    <source>
        <dbReference type="PROSITE" id="PS51935"/>
    </source>
</evidence>
<evidence type="ECO:0000256" key="2">
    <source>
        <dbReference type="ARBA" id="ARBA00022670"/>
    </source>
</evidence>
<dbReference type="AlphaFoldDB" id="A0A6P1TIS0"/>
<dbReference type="SUPFAM" id="SSF54001">
    <property type="entry name" value="Cysteine proteinases"/>
    <property type="match status" value="1"/>
</dbReference>
<evidence type="ECO:0000256" key="4">
    <source>
        <dbReference type="ARBA" id="ARBA00022807"/>
    </source>
</evidence>
<dbReference type="KEGG" id="anr:Ana3638_03780"/>
<dbReference type="SMART" id="SM00287">
    <property type="entry name" value="SH3b"/>
    <property type="match status" value="2"/>
</dbReference>
<name>A0A6P1TIS0_9FIRM</name>
<protein>
    <submittedName>
        <fullName evidence="9">SH3 domain-containing protein</fullName>
    </submittedName>
</protein>